<dbReference type="InterPro" id="IPR051414">
    <property type="entry name" value="Adenylate-forming_Reductase"/>
</dbReference>
<dbReference type="SUPFAM" id="SSF56801">
    <property type="entry name" value="Acetyl-CoA synthetase-like"/>
    <property type="match status" value="1"/>
</dbReference>
<keyword evidence="5" id="KW-1185">Reference proteome</keyword>
<feature type="domain" description="AMP-dependent synthetase/ligase" evidence="3">
    <location>
        <begin position="9"/>
        <end position="348"/>
    </location>
</feature>
<dbReference type="InterPro" id="IPR042099">
    <property type="entry name" value="ANL_N_sf"/>
</dbReference>
<keyword evidence="1" id="KW-0596">Phosphopantetheine</keyword>
<comment type="caution">
    <text evidence="4">The sequence shown here is derived from an EMBL/GenBank/DDBJ whole genome shotgun (WGS) entry which is preliminary data.</text>
</comment>
<sequence length="646" mass="70527">MLIPDVVSQNAKRNPSGPFYIYAHPDSSAIVTITHLEFQRATHRAASLLRRDGEDLDGQVVAIIAQSDTVLYHATLVGIMTANCVPFPISPRNSPAGILQLLRASSCHRILATRATLAPLLAGLEKQVAEADTEFALSIEEIASLSDIYPHLGVEKPDCQFQPYSSAGPRPSLDDVGLYLHSSGSTGYPKAIAQTNRALERWSQLPHIAEVRVHTEQPIANMGLPSFHPLGFVCQLLQPLSGTPVAVYTPTATSPSSLPILPSPDNILEHARKTKCRSLTTVPAHLAIWFNSSDAVAYLATLHTIFWAGGPLPQRIGDALVDAGVGLLSVYGATEMGAISTVFRREEDAKEWAWFGISGFVTPRWVPQGDGTFECQVLSSEHHTPMVENLEDVRGYATSDICINHPTKPYLWKIVGRVDEVIVHSSGEKTVSAPMENIVASSPYVAGTVMFGSERPQTGILIETTPSLQIDVRNAIELAELRNKIWPIIEEANQNAPAFSRIFKEMILFTSSDKPLPRSSKGTVQRKAAITLYATEIESIYNTVEEQISAIDTIEPPVVWEVNLIHDWILELAGNVCNSATMSSKVDLRQQGFDSLTATVFRLHIVKALRSHQNSVLARAVDAIPQNLTYAYPTISQLASFLASLV</sequence>
<feature type="non-terminal residue" evidence="4">
    <location>
        <position position="1"/>
    </location>
</feature>
<organism evidence="4 5">
    <name type="scientific">Mycena albidolilacea</name>
    <dbReference type="NCBI Taxonomy" id="1033008"/>
    <lineage>
        <taxon>Eukaryota</taxon>
        <taxon>Fungi</taxon>
        <taxon>Dikarya</taxon>
        <taxon>Basidiomycota</taxon>
        <taxon>Agaricomycotina</taxon>
        <taxon>Agaricomycetes</taxon>
        <taxon>Agaricomycetidae</taxon>
        <taxon>Agaricales</taxon>
        <taxon>Marasmiineae</taxon>
        <taxon>Mycenaceae</taxon>
        <taxon>Mycena</taxon>
    </lineage>
</organism>
<dbReference type="AlphaFoldDB" id="A0AAD6ZV12"/>
<dbReference type="PROSITE" id="PS00455">
    <property type="entry name" value="AMP_BINDING"/>
    <property type="match status" value="1"/>
</dbReference>
<dbReference type="Proteomes" id="UP001218218">
    <property type="component" value="Unassembled WGS sequence"/>
</dbReference>
<dbReference type="Gene3D" id="3.40.50.12780">
    <property type="entry name" value="N-terminal domain of ligase-like"/>
    <property type="match status" value="1"/>
</dbReference>
<evidence type="ECO:0000259" key="3">
    <source>
        <dbReference type="Pfam" id="PF00501"/>
    </source>
</evidence>
<keyword evidence="2" id="KW-0597">Phosphoprotein</keyword>
<dbReference type="Pfam" id="PF00501">
    <property type="entry name" value="AMP-binding"/>
    <property type="match status" value="1"/>
</dbReference>
<reference evidence="4" key="1">
    <citation type="submission" date="2023-03" db="EMBL/GenBank/DDBJ databases">
        <title>Massive genome expansion in bonnet fungi (Mycena s.s.) driven by repeated elements and novel gene families across ecological guilds.</title>
        <authorList>
            <consortium name="Lawrence Berkeley National Laboratory"/>
            <person name="Harder C.B."/>
            <person name="Miyauchi S."/>
            <person name="Viragh M."/>
            <person name="Kuo A."/>
            <person name="Thoen E."/>
            <person name="Andreopoulos B."/>
            <person name="Lu D."/>
            <person name="Skrede I."/>
            <person name="Drula E."/>
            <person name="Henrissat B."/>
            <person name="Morin E."/>
            <person name="Kohler A."/>
            <person name="Barry K."/>
            <person name="LaButti K."/>
            <person name="Morin E."/>
            <person name="Salamov A."/>
            <person name="Lipzen A."/>
            <person name="Mereny Z."/>
            <person name="Hegedus B."/>
            <person name="Baldrian P."/>
            <person name="Stursova M."/>
            <person name="Weitz H."/>
            <person name="Taylor A."/>
            <person name="Grigoriev I.V."/>
            <person name="Nagy L.G."/>
            <person name="Martin F."/>
            <person name="Kauserud H."/>
        </authorList>
    </citation>
    <scope>NUCLEOTIDE SEQUENCE</scope>
    <source>
        <strain evidence="4">CBHHK002</strain>
    </source>
</reference>
<accession>A0AAD6ZV12</accession>
<dbReference type="EMBL" id="JARIHO010000028">
    <property type="protein sequence ID" value="KAJ7339194.1"/>
    <property type="molecule type" value="Genomic_DNA"/>
</dbReference>
<dbReference type="Gene3D" id="1.10.1200.10">
    <property type="entry name" value="ACP-like"/>
    <property type="match status" value="1"/>
</dbReference>
<evidence type="ECO:0000313" key="5">
    <source>
        <dbReference type="Proteomes" id="UP001218218"/>
    </source>
</evidence>
<evidence type="ECO:0000313" key="4">
    <source>
        <dbReference type="EMBL" id="KAJ7339194.1"/>
    </source>
</evidence>
<evidence type="ECO:0000256" key="1">
    <source>
        <dbReference type="ARBA" id="ARBA00022450"/>
    </source>
</evidence>
<dbReference type="PANTHER" id="PTHR43439:SF2">
    <property type="entry name" value="ENZYME, PUTATIVE (JCVI)-RELATED"/>
    <property type="match status" value="1"/>
</dbReference>
<dbReference type="InterPro" id="IPR020845">
    <property type="entry name" value="AMP-binding_CS"/>
</dbReference>
<proteinExistence type="predicted"/>
<name>A0AAD6ZV12_9AGAR</name>
<dbReference type="InterPro" id="IPR000873">
    <property type="entry name" value="AMP-dep_synth/lig_dom"/>
</dbReference>
<evidence type="ECO:0000256" key="2">
    <source>
        <dbReference type="ARBA" id="ARBA00022553"/>
    </source>
</evidence>
<dbReference type="InterPro" id="IPR036736">
    <property type="entry name" value="ACP-like_sf"/>
</dbReference>
<protein>
    <recommendedName>
        <fullName evidence="3">AMP-dependent synthetase/ligase domain-containing protein</fullName>
    </recommendedName>
</protein>
<dbReference type="PANTHER" id="PTHR43439">
    <property type="entry name" value="PHENYLACETATE-COENZYME A LIGASE"/>
    <property type="match status" value="1"/>
</dbReference>
<gene>
    <name evidence="4" type="ORF">DFH08DRAFT_748571</name>
</gene>
<dbReference type="Pfam" id="PF23562">
    <property type="entry name" value="AMP-binding_C_3"/>
    <property type="match status" value="1"/>
</dbReference>